<accession>A0A0F8ZMA6</accession>
<reference evidence="1" key="1">
    <citation type="journal article" date="2015" name="Nature">
        <title>Complex archaea that bridge the gap between prokaryotes and eukaryotes.</title>
        <authorList>
            <person name="Spang A."/>
            <person name="Saw J.H."/>
            <person name="Jorgensen S.L."/>
            <person name="Zaremba-Niedzwiedzka K."/>
            <person name="Martijn J."/>
            <person name="Lind A.E."/>
            <person name="van Eijk R."/>
            <person name="Schleper C."/>
            <person name="Guy L."/>
            <person name="Ettema T.J."/>
        </authorList>
    </citation>
    <scope>NUCLEOTIDE SEQUENCE</scope>
</reference>
<feature type="non-terminal residue" evidence="1">
    <location>
        <position position="1"/>
    </location>
</feature>
<dbReference type="EMBL" id="LAZR01059566">
    <property type="protein sequence ID" value="KKK67534.1"/>
    <property type="molecule type" value="Genomic_DNA"/>
</dbReference>
<protein>
    <submittedName>
        <fullName evidence="1">Uncharacterized protein</fullName>
    </submittedName>
</protein>
<name>A0A0F8ZMA6_9ZZZZ</name>
<sequence>CKHIVMFFEEEGKAFDAQGRGVIID</sequence>
<organism evidence="1">
    <name type="scientific">marine sediment metagenome</name>
    <dbReference type="NCBI Taxonomy" id="412755"/>
    <lineage>
        <taxon>unclassified sequences</taxon>
        <taxon>metagenomes</taxon>
        <taxon>ecological metagenomes</taxon>
    </lineage>
</organism>
<evidence type="ECO:0000313" key="1">
    <source>
        <dbReference type="EMBL" id="KKK67534.1"/>
    </source>
</evidence>
<gene>
    <name evidence="1" type="ORF">LCGC14_2953100</name>
</gene>
<comment type="caution">
    <text evidence="1">The sequence shown here is derived from an EMBL/GenBank/DDBJ whole genome shotgun (WGS) entry which is preliminary data.</text>
</comment>
<dbReference type="AlphaFoldDB" id="A0A0F8ZMA6"/>
<proteinExistence type="predicted"/>